<evidence type="ECO:0000313" key="2">
    <source>
        <dbReference type="Proteomes" id="UP000321797"/>
    </source>
</evidence>
<organism evidence="1 2">
    <name type="scientific">Mycolicibacter arupensis</name>
    <dbReference type="NCBI Taxonomy" id="342002"/>
    <lineage>
        <taxon>Bacteria</taxon>
        <taxon>Bacillati</taxon>
        <taxon>Actinomycetota</taxon>
        <taxon>Actinomycetes</taxon>
        <taxon>Mycobacteriales</taxon>
        <taxon>Mycobacteriaceae</taxon>
        <taxon>Mycolicibacter</taxon>
    </lineage>
</organism>
<sequence length="103" mass="11354">MSKRVSLILRDADEAMIAPFLHRGSPAFEVLRQWVDHSDYGSGDISSDAAVLRILLRVGAEAMHEQILDAGYAQLASEFNSASTRIERLAARGRSAPQTDELR</sequence>
<dbReference type="AlphaFoldDB" id="A0A5C7XTP9"/>
<dbReference type="Proteomes" id="UP000321797">
    <property type="component" value="Unassembled WGS sequence"/>
</dbReference>
<comment type="caution">
    <text evidence="1">The sequence shown here is derived from an EMBL/GenBank/DDBJ whole genome shotgun (WGS) entry which is preliminary data.</text>
</comment>
<evidence type="ECO:0000313" key="1">
    <source>
        <dbReference type="EMBL" id="TXI52791.1"/>
    </source>
</evidence>
<protein>
    <submittedName>
        <fullName evidence="1">Uncharacterized protein</fullName>
    </submittedName>
</protein>
<reference evidence="1 2" key="1">
    <citation type="submission" date="2018-09" db="EMBL/GenBank/DDBJ databases">
        <title>Metagenome Assembled Genomes from an Advanced Water Purification Facility.</title>
        <authorList>
            <person name="Stamps B.W."/>
            <person name="Spear J.R."/>
        </authorList>
    </citation>
    <scope>NUCLEOTIDE SEQUENCE [LARGE SCALE GENOMIC DNA]</scope>
    <source>
        <strain evidence="1">Bin_29_2</strain>
    </source>
</reference>
<dbReference type="EMBL" id="SSGD01000119">
    <property type="protein sequence ID" value="TXI52791.1"/>
    <property type="molecule type" value="Genomic_DNA"/>
</dbReference>
<gene>
    <name evidence="1" type="ORF">E6Q54_17795</name>
</gene>
<accession>A0A5C7XTP9</accession>
<name>A0A5C7XTP9_9MYCO</name>
<proteinExistence type="predicted"/>